<evidence type="ECO:0000256" key="6">
    <source>
        <dbReference type="ARBA" id="ARBA00022643"/>
    </source>
</evidence>
<keyword evidence="6 9" id="KW-0288">FMN</keyword>
<dbReference type="GO" id="GO:0006207">
    <property type="term" value="P:'de novo' pyrimidine nucleobase biosynthetic process"/>
    <property type="evidence" value="ECO:0007669"/>
    <property type="project" value="InterPro"/>
</dbReference>
<protein>
    <recommendedName>
        <fullName evidence="9">Dihydroorotate dehydrogenase</fullName>
        <shortName evidence="9">DHOD</shortName>
        <shortName evidence="9">DHODase</shortName>
        <shortName evidence="9">DHOdehase</shortName>
        <ecNumber evidence="9">1.3.-.-</ecNumber>
    </recommendedName>
</protein>
<evidence type="ECO:0000256" key="2">
    <source>
        <dbReference type="ARBA" id="ARBA00004725"/>
    </source>
</evidence>
<keyword evidence="5 9" id="KW-0285">Flavoprotein</keyword>
<feature type="binding site" evidence="9">
    <location>
        <begin position="202"/>
        <end position="203"/>
    </location>
    <ligand>
        <name>substrate</name>
    </ligand>
</feature>
<dbReference type="InterPro" id="IPR024920">
    <property type="entry name" value="Dihydroorotate_DH_1"/>
</dbReference>
<feature type="binding site" evidence="9">
    <location>
        <position position="110"/>
    </location>
    <ligand>
        <name>FMN</name>
        <dbReference type="ChEBI" id="CHEBI:58210"/>
    </ligand>
</feature>
<dbReference type="InterPro" id="IPR050074">
    <property type="entry name" value="DHO_dehydrogenase"/>
</dbReference>
<feature type="binding site" evidence="9">
    <location>
        <begin position="80"/>
        <end position="84"/>
    </location>
    <ligand>
        <name>substrate</name>
    </ligand>
</feature>
<evidence type="ECO:0000256" key="1">
    <source>
        <dbReference type="ARBA" id="ARBA00004496"/>
    </source>
</evidence>
<dbReference type="SUPFAM" id="SSF51395">
    <property type="entry name" value="FMN-linked oxidoreductases"/>
    <property type="match status" value="1"/>
</dbReference>
<dbReference type="NCBIfam" id="TIGR01037">
    <property type="entry name" value="pyrD_sub1_fam"/>
    <property type="match status" value="1"/>
</dbReference>
<proteinExistence type="inferred from homology"/>
<name>A0A7V3PUM5_UNCW3</name>
<comment type="function">
    <text evidence="9">Catalyzes the conversion of dihydroorotate to orotate.</text>
</comment>
<feature type="domain" description="Dihydroorotate dehydrogenase catalytic" evidence="10">
    <location>
        <begin position="17"/>
        <end position="293"/>
    </location>
</feature>
<evidence type="ECO:0000256" key="7">
    <source>
        <dbReference type="ARBA" id="ARBA00022975"/>
    </source>
</evidence>
<dbReference type="PANTHER" id="PTHR48109">
    <property type="entry name" value="DIHYDROOROTATE DEHYDROGENASE (QUINONE), MITOCHONDRIAL-RELATED"/>
    <property type="match status" value="1"/>
</dbReference>
<keyword evidence="7 9" id="KW-0665">Pyrimidine biosynthesis</keyword>
<feature type="binding site" evidence="9">
    <location>
        <position position="137"/>
    </location>
    <ligand>
        <name>FMN</name>
        <dbReference type="ChEBI" id="CHEBI:58210"/>
    </ligand>
</feature>
<dbReference type="GO" id="GO:0004152">
    <property type="term" value="F:dihydroorotate dehydrogenase activity"/>
    <property type="evidence" value="ECO:0007669"/>
    <property type="project" value="UniProtKB-UniRule"/>
</dbReference>
<feature type="binding site" evidence="9">
    <location>
        <position position="201"/>
    </location>
    <ligand>
        <name>FMN</name>
        <dbReference type="ChEBI" id="CHEBI:58210"/>
    </ligand>
</feature>
<dbReference type="FunFam" id="3.20.20.70:FF:000027">
    <property type="entry name" value="Dihydropyrimidine dehydrogenase [NADP(+)]"/>
    <property type="match status" value="1"/>
</dbReference>
<dbReference type="InterPro" id="IPR049622">
    <property type="entry name" value="Dihydroorotate_DH_I"/>
</dbReference>
<sequence length="314" mass="33136">MQRWSGCPFKHGKTVNLKIVIKKVQFANPIVAASGTFGFGLEFRQVANRLGGVVTKAVTLNPRAGNPPPRIAEVCGGVVNSVGLENPGLQRFKAEILPELSKLKSQLIVNISGAHSADFCKLAEGLTEQSIAGLEINLSCPNVGAGGVTLGQNPKIVEKITAAVRKTTEKLLIVKLTANFVDPAETARAAEAGGADAVTVINTLFGLVLDENGQPFLGGRTGGVSGPAIKPFALYCVDRVASAVSIPVIGCGGIINGRDAFEFICAGAKLVQVGTAHLIEPDRSLKILAELKNICRRRKINSLEDIRGQTRRIK</sequence>
<feature type="binding site" evidence="9">
    <location>
        <position position="56"/>
    </location>
    <ligand>
        <name>substrate</name>
    </ligand>
</feature>
<evidence type="ECO:0000256" key="4">
    <source>
        <dbReference type="ARBA" id="ARBA00022490"/>
    </source>
</evidence>
<feature type="binding site" evidence="9">
    <location>
        <position position="175"/>
    </location>
    <ligand>
        <name>FMN</name>
        <dbReference type="ChEBI" id="CHEBI:58210"/>
    </ligand>
</feature>
<reference evidence="11" key="1">
    <citation type="journal article" date="2020" name="mSystems">
        <title>Genome- and Community-Level Interaction Insights into Carbon Utilization and Element Cycling Functions of Hydrothermarchaeota in Hydrothermal Sediment.</title>
        <authorList>
            <person name="Zhou Z."/>
            <person name="Liu Y."/>
            <person name="Xu W."/>
            <person name="Pan J."/>
            <person name="Luo Z.H."/>
            <person name="Li M."/>
        </authorList>
    </citation>
    <scope>NUCLEOTIDE SEQUENCE [LARGE SCALE GENOMIC DNA]</scope>
    <source>
        <strain evidence="11">SpSt-914</strain>
    </source>
</reference>
<dbReference type="GO" id="GO:0005737">
    <property type="term" value="C:cytoplasm"/>
    <property type="evidence" value="ECO:0007669"/>
    <property type="project" value="UniProtKB-SubCell"/>
</dbReference>
<dbReference type="Pfam" id="PF01180">
    <property type="entry name" value="DHO_dh"/>
    <property type="match status" value="1"/>
</dbReference>
<evidence type="ECO:0000256" key="3">
    <source>
        <dbReference type="ARBA" id="ARBA00008008"/>
    </source>
</evidence>
<feature type="binding site" evidence="9">
    <location>
        <position position="226"/>
    </location>
    <ligand>
        <name>FMN</name>
        <dbReference type="ChEBI" id="CHEBI:58210"/>
    </ligand>
</feature>
<feature type="binding site" evidence="9">
    <location>
        <begin position="274"/>
        <end position="275"/>
    </location>
    <ligand>
        <name>FMN</name>
        <dbReference type="ChEBI" id="CHEBI:58210"/>
    </ligand>
</feature>
<dbReference type="InterPro" id="IPR005720">
    <property type="entry name" value="Dihydroorotate_DH_cat"/>
</dbReference>
<comment type="pathway">
    <text evidence="2 9">Pyrimidine metabolism; UMP biosynthesis via de novo pathway.</text>
</comment>
<dbReference type="InterPro" id="IPR012135">
    <property type="entry name" value="Dihydroorotate_DH_1_2"/>
</dbReference>
<dbReference type="GO" id="GO:0044205">
    <property type="term" value="P:'de novo' UMP biosynthetic process"/>
    <property type="evidence" value="ECO:0007669"/>
    <property type="project" value="UniProtKB-UniRule"/>
</dbReference>
<dbReference type="InterPro" id="IPR001295">
    <property type="entry name" value="Dihydroorotate_DH_CS"/>
</dbReference>
<dbReference type="PANTHER" id="PTHR48109:SF1">
    <property type="entry name" value="DIHYDROOROTATE DEHYDROGENASE (FUMARATE)"/>
    <property type="match status" value="1"/>
</dbReference>
<evidence type="ECO:0000256" key="8">
    <source>
        <dbReference type="ARBA" id="ARBA00023002"/>
    </source>
</evidence>
<feature type="binding site" evidence="9">
    <location>
        <position position="137"/>
    </location>
    <ligand>
        <name>substrate</name>
    </ligand>
</feature>
<dbReference type="PIRSF" id="PIRSF000164">
    <property type="entry name" value="DHO_oxidase"/>
    <property type="match status" value="1"/>
</dbReference>
<dbReference type="Gene3D" id="3.20.20.70">
    <property type="entry name" value="Aldolase class I"/>
    <property type="match status" value="1"/>
</dbReference>
<dbReference type="HAMAP" id="MF_00224">
    <property type="entry name" value="DHO_dh_type1"/>
    <property type="match status" value="1"/>
</dbReference>
<comment type="caution">
    <text evidence="11">The sequence shown here is derived from an EMBL/GenBank/DDBJ whole genome shotgun (WGS) entry which is preliminary data.</text>
</comment>
<dbReference type="EC" id="1.3.-.-" evidence="9"/>
<comment type="subcellular location">
    <subcellularLocation>
        <location evidence="1 9">Cytoplasm</location>
    </subcellularLocation>
</comment>
<evidence type="ECO:0000259" key="10">
    <source>
        <dbReference type="Pfam" id="PF01180"/>
    </source>
</evidence>
<feature type="binding site" evidence="9">
    <location>
        <begin position="252"/>
        <end position="253"/>
    </location>
    <ligand>
        <name>FMN</name>
        <dbReference type="ChEBI" id="CHEBI:58210"/>
    </ligand>
</feature>
<dbReference type="InterPro" id="IPR033888">
    <property type="entry name" value="DHOD_1B"/>
</dbReference>
<dbReference type="CDD" id="cd04740">
    <property type="entry name" value="DHOD_1B_like"/>
    <property type="match status" value="1"/>
</dbReference>
<dbReference type="InterPro" id="IPR013785">
    <property type="entry name" value="Aldolase_TIM"/>
</dbReference>
<comment type="cofactor">
    <cofactor evidence="9">
        <name>FMN</name>
        <dbReference type="ChEBI" id="CHEBI:58210"/>
    </cofactor>
    <text evidence="9">Binds 1 FMN per subunit.</text>
</comment>
<keyword evidence="8 9" id="KW-0560">Oxidoreductase</keyword>
<evidence type="ECO:0000313" key="11">
    <source>
        <dbReference type="EMBL" id="HGD13821.1"/>
    </source>
</evidence>
<organism evidence="11">
    <name type="scientific">candidate division WOR-3 bacterium</name>
    <dbReference type="NCBI Taxonomy" id="2052148"/>
    <lineage>
        <taxon>Bacteria</taxon>
        <taxon>Bacteria division WOR-3</taxon>
    </lineage>
</organism>
<dbReference type="NCBIfam" id="NF005574">
    <property type="entry name" value="PRK07259.1"/>
    <property type="match status" value="1"/>
</dbReference>
<dbReference type="PROSITE" id="PS00912">
    <property type="entry name" value="DHODEHASE_2"/>
    <property type="match status" value="1"/>
</dbReference>
<evidence type="ECO:0000256" key="9">
    <source>
        <dbReference type="HAMAP-Rule" id="MF_00224"/>
    </source>
</evidence>
<comment type="similarity">
    <text evidence="3 9">Belongs to the dihydroorotate dehydrogenase family. Type 1 subfamily.</text>
</comment>
<feature type="binding site" evidence="9">
    <location>
        <position position="34"/>
    </location>
    <ligand>
        <name>FMN</name>
        <dbReference type="ChEBI" id="CHEBI:58210"/>
    </ligand>
</feature>
<accession>A0A7V3PUM5</accession>
<evidence type="ECO:0000256" key="5">
    <source>
        <dbReference type="ARBA" id="ARBA00022630"/>
    </source>
</evidence>
<dbReference type="EMBL" id="DTMZ01000177">
    <property type="protein sequence ID" value="HGD13821.1"/>
    <property type="molecule type" value="Genomic_DNA"/>
</dbReference>
<keyword evidence="4 9" id="KW-0963">Cytoplasm</keyword>
<feature type="binding site" evidence="9">
    <location>
        <begin position="56"/>
        <end position="57"/>
    </location>
    <ligand>
        <name>FMN</name>
        <dbReference type="ChEBI" id="CHEBI:58210"/>
    </ligand>
</feature>
<dbReference type="UniPathway" id="UPA00070"/>
<dbReference type="AlphaFoldDB" id="A0A7V3PUM5"/>
<feature type="active site" description="Nucleophile" evidence="9">
    <location>
        <position position="140"/>
    </location>
</feature>
<comment type="catalytic activity">
    <reaction evidence="9">
        <text>(S)-dihydroorotate + A = orotate + AH2</text>
        <dbReference type="Rhea" id="RHEA:18073"/>
        <dbReference type="ChEBI" id="CHEBI:13193"/>
        <dbReference type="ChEBI" id="CHEBI:17499"/>
        <dbReference type="ChEBI" id="CHEBI:30839"/>
        <dbReference type="ChEBI" id="CHEBI:30864"/>
    </reaction>
</comment>
<dbReference type="PROSITE" id="PS00911">
    <property type="entry name" value="DHODEHASE_1"/>
    <property type="match status" value="1"/>
</dbReference>
<gene>
    <name evidence="9" type="primary">pyrD</name>
    <name evidence="11" type="ORF">ENX16_07085</name>
</gene>